<dbReference type="Proteomes" id="UP000093111">
    <property type="component" value="Unassembled WGS sequence"/>
</dbReference>
<organism evidence="1 2">
    <name type="scientific">Pararhizobium polonicum</name>
    <dbReference type="NCBI Taxonomy" id="1612624"/>
    <lineage>
        <taxon>Bacteria</taxon>
        <taxon>Pseudomonadati</taxon>
        <taxon>Pseudomonadota</taxon>
        <taxon>Alphaproteobacteria</taxon>
        <taxon>Hyphomicrobiales</taxon>
        <taxon>Rhizobiaceae</taxon>
        <taxon>Rhizobium/Agrobacterium group</taxon>
        <taxon>Pararhizobium</taxon>
    </lineage>
</organism>
<dbReference type="PATRIC" id="fig|1612624.7.peg.5151"/>
<dbReference type="EMBL" id="LGLV01000009">
    <property type="protein sequence ID" value="OBZ94742.1"/>
    <property type="molecule type" value="Genomic_DNA"/>
</dbReference>
<dbReference type="AlphaFoldDB" id="A0A1C7P0E6"/>
<accession>A0A1C7P0E6</accession>
<dbReference type="Pfam" id="PF19551">
    <property type="entry name" value="DUF6074"/>
    <property type="match status" value="1"/>
</dbReference>
<dbReference type="RefSeq" id="WP_068955143.1">
    <property type="nucleotide sequence ID" value="NZ_LGLV01000009.1"/>
</dbReference>
<keyword evidence="2" id="KW-1185">Reference proteome</keyword>
<gene>
    <name evidence="1" type="ORF">ADU59_16125</name>
</gene>
<sequence>MSAALKDVRFSQTEERIVPFPLSGQVSTVRRCASELENIHGEQALLYWKTECRALAENLRKLGCTEEAIRTQVMAFQTEVQVEMMRRYSDRLAAEAQDGYRLNP</sequence>
<evidence type="ECO:0000313" key="1">
    <source>
        <dbReference type="EMBL" id="OBZ94742.1"/>
    </source>
</evidence>
<dbReference type="InterPro" id="IPR045720">
    <property type="entry name" value="DUF6074"/>
</dbReference>
<name>A0A1C7P0E6_9HYPH</name>
<comment type="caution">
    <text evidence="1">The sequence shown here is derived from an EMBL/GenBank/DDBJ whole genome shotgun (WGS) entry which is preliminary data.</text>
</comment>
<reference evidence="1 2" key="1">
    <citation type="journal article" date="2016" name="Syst. Appl. Microbiol.">
        <title>Pararhizobium polonicum sp. nov. isolated from tumors on stone fruit rootstocks.</title>
        <authorList>
            <person name="Pulawska J."/>
            <person name="Kuzmanovic N."/>
            <person name="Willems A."/>
            <person name="Pothier J.F."/>
        </authorList>
    </citation>
    <scope>NUCLEOTIDE SEQUENCE [LARGE SCALE GENOMIC DNA]</scope>
    <source>
        <strain evidence="1 2">F5.1</strain>
    </source>
</reference>
<dbReference type="OrthoDB" id="8083007at2"/>
<evidence type="ECO:0000313" key="2">
    <source>
        <dbReference type="Proteomes" id="UP000093111"/>
    </source>
</evidence>
<proteinExistence type="predicted"/>
<protein>
    <submittedName>
        <fullName evidence="1">Uncharacterized protein</fullName>
    </submittedName>
</protein>